<proteinExistence type="predicted"/>
<dbReference type="AlphaFoldDB" id="A0A2H3JQ97"/>
<accession>A0A2H3JQ97</accession>
<keyword evidence="2" id="KW-1185">Reference proteome</keyword>
<organism evidence="1 2">
    <name type="scientific">Wolfiporia cocos (strain MD-104)</name>
    <name type="common">Brown rot fungus</name>
    <dbReference type="NCBI Taxonomy" id="742152"/>
    <lineage>
        <taxon>Eukaryota</taxon>
        <taxon>Fungi</taxon>
        <taxon>Dikarya</taxon>
        <taxon>Basidiomycota</taxon>
        <taxon>Agaricomycotina</taxon>
        <taxon>Agaricomycetes</taxon>
        <taxon>Polyporales</taxon>
        <taxon>Phaeolaceae</taxon>
        <taxon>Wolfiporia</taxon>
    </lineage>
</organism>
<dbReference type="EMBL" id="KB468157">
    <property type="protein sequence ID" value="PCH44330.1"/>
    <property type="molecule type" value="Genomic_DNA"/>
</dbReference>
<evidence type="ECO:0000313" key="1">
    <source>
        <dbReference type="EMBL" id="PCH44330.1"/>
    </source>
</evidence>
<gene>
    <name evidence="1" type="ORF">WOLCODRAFT_165070</name>
</gene>
<reference evidence="1 2" key="1">
    <citation type="journal article" date="2012" name="Science">
        <title>The Paleozoic origin of enzymatic lignin decomposition reconstructed from 31 fungal genomes.</title>
        <authorList>
            <person name="Floudas D."/>
            <person name="Binder M."/>
            <person name="Riley R."/>
            <person name="Barry K."/>
            <person name="Blanchette R.A."/>
            <person name="Henrissat B."/>
            <person name="Martinez A.T."/>
            <person name="Otillar R."/>
            <person name="Spatafora J.W."/>
            <person name="Yadav J.S."/>
            <person name="Aerts A."/>
            <person name="Benoit I."/>
            <person name="Boyd A."/>
            <person name="Carlson A."/>
            <person name="Copeland A."/>
            <person name="Coutinho P.M."/>
            <person name="de Vries R.P."/>
            <person name="Ferreira P."/>
            <person name="Findley K."/>
            <person name="Foster B."/>
            <person name="Gaskell J."/>
            <person name="Glotzer D."/>
            <person name="Gorecki P."/>
            <person name="Heitman J."/>
            <person name="Hesse C."/>
            <person name="Hori C."/>
            <person name="Igarashi K."/>
            <person name="Jurgens J.A."/>
            <person name="Kallen N."/>
            <person name="Kersten P."/>
            <person name="Kohler A."/>
            <person name="Kuees U."/>
            <person name="Kumar T.K.A."/>
            <person name="Kuo A."/>
            <person name="LaButti K."/>
            <person name="Larrondo L.F."/>
            <person name="Lindquist E."/>
            <person name="Ling A."/>
            <person name="Lombard V."/>
            <person name="Lucas S."/>
            <person name="Lundell T."/>
            <person name="Martin R."/>
            <person name="McLaughlin D.J."/>
            <person name="Morgenstern I."/>
            <person name="Morin E."/>
            <person name="Murat C."/>
            <person name="Nagy L.G."/>
            <person name="Nolan M."/>
            <person name="Ohm R.A."/>
            <person name="Patyshakuliyeva A."/>
            <person name="Rokas A."/>
            <person name="Ruiz-Duenas F.J."/>
            <person name="Sabat G."/>
            <person name="Salamov A."/>
            <person name="Samejima M."/>
            <person name="Schmutz J."/>
            <person name="Slot J.C."/>
            <person name="St John F."/>
            <person name="Stenlid J."/>
            <person name="Sun H."/>
            <person name="Sun S."/>
            <person name="Syed K."/>
            <person name="Tsang A."/>
            <person name="Wiebenga A."/>
            <person name="Young D."/>
            <person name="Pisabarro A."/>
            <person name="Eastwood D.C."/>
            <person name="Martin F."/>
            <person name="Cullen D."/>
            <person name="Grigoriev I.V."/>
            <person name="Hibbett D.S."/>
        </authorList>
    </citation>
    <scope>NUCLEOTIDE SEQUENCE [LARGE SCALE GENOMIC DNA]</scope>
    <source>
        <strain evidence="1 2">MD-104</strain>
    </source>
</reference>
<dbReference type="Proteomes" id="UP000218811">
    <property type="component" value="Unassembled WGS sequence"/>
</dbReference>
<name>A0A2H3JQ97_WOLCO</name>
<sequence length="124" mass="13691">MRPQSVTYATSSAYVIVPDTNVSFGPSDLPTRSLHAMLATLRYPFPGTLHCDWWRSVPLALRSGGDRTPRDMARDMPYASGQIGEQPCGVSATSGNPPGVVPLRIYENNRCTLRSWKKPYGYLS</sequence>
<evidence type="ECO:0000313" key="2">
    <source>
        <dbReference type="Proteomes" id="UP000218811"/>
    </source>
</evidence>
<protein>
    <submittedName>
        <fullName evidence="1">Uncharacterized protein</fullName>
    </submittedName>
</protein>